<name>A0A6P7FCR8_DIAVI</name>
<dbReference type="Pfam" id="PF02949">
    <property type="entry name" value="7tm_6"/>
    <property type="match status" value="1"/>
</dbReference>
<evidence type="ECO:0000313" key="11">
    <source>
        <dbReference type="RefSeq" id="XP_028133451.1"/>
    </source>
</evidence>
<evidence type="ECO:0000256" key="5">
    <source>
        <dbReference type="ARBA" id="ARBA00022725"/>
    </source>
</evidence>
<feature type="transmembrane region" description="Helical" evidence="10">
    <location>
        <begin position="20"/>
        <end position="41"/>
    </location>
</feature>
<dbReference type="PANTHER" id="PTHR21137">
    <property type="entry name" value="ODORANT RECEPTOR"/>
    <property type="match status" value="1"/>
</dbReference>
<reference evidence="11" key="1">
    <citation type="submission" date="2025-08" db="UniProtKB">
        <authorList>
            <consortium name="RefSeq"/>
        </authorList>
    </citation>
    <scope>IDENTIFICATION</scope>
    <source>
        <tissue evidence="11">Whole insect</tissue>
    </source>
</reference>
<keyword evidence="4 10" id="KW-0812">Transmembrane</keyword>
<evidence type="ECO:0000256" key="4">
    <source>
        <dbReference type="ARBA" id="ARBA00022692"/>
    </source>
</evidence>
<dbReference type="GO" id="GO:0007165">
    <property type="term" value="P:signal transduction"/>
    <property type="evidence" value="ECO:0007669"/>
    <property type="project" value="UniProtKB-KW"/>
</dbReference>
<comment type="caution">
    <text evidence="10">Lacks conserved residue(s) required for the propagation of feature annotation.</text>
</comment>
<accession>A0A6P7FCR8</accession>
<dbReference type="GO" id="GO:0005886">
    <property type="term" value="C:plasma membrane"/>
    <property type="evidence" value="ECO:0007669"/>
    <property type="project" value="UniProtKB-SubCell"/>
</dbReference>
<keyword evidence="9 10" id="KW-0807">Transducer</keyword>
<evidence type="ECO:0000256" key="9">
    <source>
        <dbReference type="ARBA" id="ARBA00023224"/>
    </source>
</evidence>
<dbReference type="AlphaFoldDB" id="A0A6P7FCR8"/>
<keyword evidence="2" id="KW-1003">Cell membrane</keyword>
<dbReference type="RefSeq" id="XP_028133451.1">
    <property type="nucleotide sequence ID" value="XM_028277650.1"/>
</dbReference>
<feature type="transmembrane region" description="Helical" evidence="10">
    <location>
        <begin position="217"/>
        <end position="237"/>
    </location>
</feature>
<dbReference type="GO" id="GO:0005549">
    <property type="term" value="F:odorant binding"/>
    <property type="evidence" value="ECO:0007669"/>
    <property type="project" value="InterPro"/>
</dbReference>
<keyword evidence="3 10" id="KW-0716">Sensory transduction</keyword>
<evidence type="ECO:0000256" key="8">
    <source>
        <dbReference type="ARBA" id="ARBA00023170"/>
    </source>
</evidence>
<evidence type="ECO:0000256" key="6">
    <source>
        <dbReference type="ARBA" id="ARBA00022989"/>
    </source>
</evidence>
<sequence length="340" mass="39733">MHTIAGLIILYNKTGTWKALLPYITTMAVTQPGCVSFILLIRFLNVMHEVIDTISRDSKTLPLQDTLFEKYCIKQVRDTKIIMFLLVMFSFFVHLLIALPSVFKDYNINILYWLFKEYYVPPYQEMTLWISCIAVLIESFVIVYPLIFMGYFNFHICHRFRCLANYIEHNFDIRSNHDTYAQNSEDQEIIYTKLKAAVEYYLNITRSFSAVAAVQNLSILLLGTSGLFVSVAVLYFISTDVRPDANYRMFFVLIEVIVIVSGLSIYGQTISDESAKLNNVFYKCPWIYWNNKNRRMLIIILLCTKEFHVSFYNLVNLNHQIITKGIKWVYSLLAVAVKYK</sequence>
<evidence type="ECO:0000256" key="1">
    <source>
        <dbReference type="ARBA" id="ARBA00004651"/>
    </source>
</evidence>
<keyword evidence="6 10" id="KW-1133">Transmembrane helix</keyword>
<feature type="transmembrane region" description="Helical" evidence="10">
    <location>
        <begin position="128"/>
        <end position="152"/>
    </location>
</feature>
<comment type="similarity">
    <text evidence="10">Belongs to the insect chemoreceptor superfamily. Heteromeric odorant receptor channel (TC 1.A.69) family.</text>
</comment>
<evidence type="ECO:0000256" key="3">
    <source>
        <dbReference type="ARBA" id="ARBA00022606"/>
    </source>
</evidence>
<protein>
    <recommendedName>
        <fullName evidence="10">Odorant receptor</fullName>
    </recommendedName>
</protein>
<gene>
    <name evidence="11" type="primary">LOC114328717</name>
</gene>
<dbReference type="InterPro" id="IPR004117">
    <property type="entry name" value="7tm6_olfct_rcpt"/>
</dbReference>
<evidence type="ECO:0000256" key="2">
    <source>
        <dbReference type="ARBA" id="ARBA00022475"/>
    </source>
</evidence>
<evidence type="ECO:0000256" key="7">
    <source>
        <dbReference type="ARBA" id="ARBA00023136"/>
    </source>
</evidence>
<proteinExistence type="inferred from homology"/>
<organism evidence="11">
    <name type="scientific">Diabrotica virgifera virgifera</name>
    <name type="common">western corn rootworm</name>
    <dbReference type="NCBI Taxonomy" id="50390"/>
    <lineage>
        <taxon>Eukaryota</taxon>
        <taxon>Metazoa</taxon>
        <taxon>Ecdysozoa</taxon>
        <taxon>Arthropoda</taxon>
        <taxon>Hexapoda</taxon>
        <taxon>Insecta</taxon>
        <taxon>Pterygota</taxon>
        <taxon>Neoptera</taxon>
        <taxon>Endopterygota</taxon>
        <taxon>Coleoptera</taxon>
        <taxon>Polyphaga</taxon>
        <taxon>Cucujiformia</taxon>
        <taxon>Chrysomeloidea</taxon>
        <taxon>Chrysomelidae</taxon>
        <taxon>Galerucinae</taxon>
        <taxon>Diabroticina</taxon>
        <taxon>Diabroticites</taxon>
        <taxon>Diabrotica</taxon>
    </lineage>
</organism>
<comment type="subcellular location">
    <subcellularLocation>
        <location evidence="1 10">Cell membrane</location>
        <topology evidence="1 10">Multi-pass membrane protein</topology>
    </subcellularLocation>
</comment>
<keyword evidence="8 10" id="KW-0675">Receptor</keyword>
<keyword evidence="5 10" id="KW-0552">Olfaction</keyword>
<keyword evidence="7 10" id="KW-0472">Membrane</keyword>
<feature type="transmembrane region" description="Helical" evidence="10">
    <location>
        <begin position="81"/>
        <end position="103"/>
    </location>
</feature>
<dbReference type="InParanoid" id="A0A6P7FCR8"/>
<dbReference type="GO" id="GO:0004984">
    <property type="term" value="F:olfactory receptor activity"/>
    <property type="evidence" value="ECO:0007669"/>
    <property type="project" value="InterPro"/>
</dbReference>
<evidence type="ECO:0000256" key="10">
    <source>
        <dbReference type="RuleBase" id="RU351113"/>
    </source>
</evidence>
<feature type="transmembrane region" description="Helical" evidence="10">
    <location>
        <begin position="249"/>
        <end position="267"/>
    </location>
</feature>
<dbReference type="PANTHER" id="PTHR21137:SF35">
    <property type="entry name" value="ODORANT RECEPTOR 19A-RELATED"/>
    <property type="match status" value="1"/>
</dbReference>